<dbReference type="VEuPathDB" id="VectorBase:CQUJHB011506"/>
<dbReference type="EMBL" id="DS232576">
    <property type="protein sequence ID" value="EDS43606.1"/>
    <property type="molecule type" value="Genomic_DNA"/>
</dbReference>
<gene>
    <name evidence="3" type="primary">6049888</name>
    <name evidence="2" type="ORF">CpipJ_CPIJ016233</name>
</gene>
<dbReference type="OrthoDB" id="7768963at2759"/>
<reference evidence="2" key="1">
    <citation type="submission" date="2007-03" db="EMBL/GenBank/DDBJ databases">
        <title>Annotation of Culex pipiens quinquefasciatus.</title>
        <authorList>
            <consortium name="The Broad Institute Genome Sequencing Platform"/>
            <person name="Atkinson P.W."/>
            <person name="Hemingway J."/>
            <person name="Christensen B.M."/>
            <person name="Higgs S."/>
            <person name="Kodira C."/>
            <person name="Hannick L."/>
            <person name="Megy K."/>
            <person name="O'Leary S."/>
            <person name="Pearson M."/>
            <person name="Haas B.J."/>
            <person name="Mauceli E."/>
            <person name="Wortman J.R."/>
            <person name="Lee N.H."/>
            <person name="Guigo R."/>
            <person name="Stanke M."/>
            <person name="Alvarado L."/>
            <person name="Amedeo P."/>
            <person name="Antoine C.H."/>
            <person name="Arensburger P."/>
            <person name="Bidwell S.L."/>
            <person name="Crawford M."/>
            <person name="Camaro F."/>
            <person name="Devon K."/>
            <person name="Engels R."/>
            <person name="Hammond M."/>
            <person name="Howarth C."/>
            <person name="Koehrsen M."/>
            <person name="Lawson D."/>
            <person name="Montgomery P."/>
            <person name="Nene V."/>
            <person name="Nusbaum C."/>
            <person name="Puiu D."/>
            <person name="Romero-Severson J."/>
            <person name="Severson D.W."/>
            <person name="Shumway M."/>
            <person name="Sisk P."/>
            <person name="Stolte C."/>
            <person name="Zeng Q."/>
            <person name="Eisenstadt E."/>
            <person name="Fraser-Liggett C."/>
            <person name="Strausberg R."/>
            <person name="Galagan J."/>
            <person name="Birren B."/>
            <person name="Collins F.H."/>
        </authorList>
    </citation>
    <scope>NUCLEOTIDE SEQUENCE [LARGE SCALE GENOMIC DNA]</scope>
    <source>
        <strain evidence="2">JHB</strain>
    </source>
</reference>
<evidence type="ECO:0000313" key="4">
    <source>
        <dbReference type="Proteomes" id="UP000002320"/>
    </source>
</evidence>
<dbReference type="HOGENOM" id="CLU_562918_0_0_1"/>
<proteinExistence type="predicted"/>
<sequence length="485" mass="51861">MSLENSPPGGGPGTYATNRTINVSAFVAPEGNATFFETNPPGGGPGTYATNSTINVSAFVAPEGNATFFETNPPGGGPGTYATRRTINMSAFAAPEENAMSLENSPPGGGPGTYATRRTINMSAFAAPEENAMFLENNPPGGGPGTYATNSTINVRAFVAPDENAISLENNPTGGGPGKTKGQSWLNGFMRRHPSIAIRTPEGVSAASARVSENDLRGWYRSVLAYGGLHPEILEALKDPTRKINGDEIGFYMYKLAKKVLAKKGSRDVMLVETGDPKKNKTVLFCFSADGFCFPPDIILPYNRLPTDVIQSVPGPWGIGKSDNGPTSKRFIVRSKRRRTSVGEQPERQQRGKHQLRAIPGPKLSESPQTSVGEHPNDSSMASYSFALSDQGFPSADEHPSASSPNDSGSSTGQLREILGDDTQIEIELFELTDGLPCDSALPLQEVTNKRRVSITDFLQTPPTPKRKSKHINYKIKANPVLKGS</sequence>
<dbReference type="Proteomes" id="UP000002320">
    <property type="component" value="Unassembled WGS sequence"/>
</dbReference>
<evidence type="ECO:0000313" key="2">
    <source>
        <dbReference type="EMBL" id="EDS43606.1"/>
    </source>
</evidence>
<feature type="compositionally biased region" description="Low complexity" evidence="1">
    <location>
        <begin position="401"/>
        <end position="411"/>
    </location>
</feature>
<dbReference type="EnsemblMetazoa" id="CPIJ016233-RA">
    <property type="protein sequence ID" value="CPIJ016233-PA"/>
    <property type="gene ID" value="CPIJ016233"/>
</dbReference>
<dbReference type="eggNOG" id="KOG3105">
    <property type="taxonomic scope" value="Eukaryota"/>
</dbReference>
<feature type="region of interest" description="Disordered" evidence="1">
    <location>
        <begin position="315"/>
        <end position="415"/>
    </location>
</feature>
<protein>
    <submittedName>
        <fullName evidence="2 3">Uncharacterized protein</fullName>
    </submittedName>
</protein>
<dbReference type="InParanoid" id="B0XAA9"/>
<name>B0XAA9_CULQU</name>
<dbReference type="VEuPathDB" id="VectorBase:CQUJHB018399"/>
<dbReference type="AlphaFoldDB" id="B0XAA9"/>
<feature type="compositionally biased region" description="Basic residues" evidence="1">
    <location>
        <begin position="331"/>
        <end position="340"/>
    </location>
</feature>
<accession>B0XAA9</accession>
<reference evidence="3" key="2">
    <citation type="submission" date="2021-02" db="UniProtKB">
        <authorList>
            <consortium name="EnsemblMetazoa"/>
        </authorList>
    </citation>
    <scope>IDENTIFICATION</scope>
    <source>
        <strain evidence="3">JHB</strain>
    </source>
</reference>
<keyword evidence="4" id="KW-1185">Reference proteome</keyword>
<dbReference type="KEGG" id="cqu:CpipJ_CPIJ016233"/>
<evidence type="ECO:0000313" key="3">
    <source>
        <dbReference type="EnsemblMetazoa" id="CPIJ016233-PA"/>
    </source>
</evidence>
<organism>
    <name type="scientific">Culex quinquefasciatus</name>
    <name type="common">Southern house mosquito</name>
    <name type="synonym">Culex pungens</name>
    <dbReference type="NCBI Taxonomy" id="7176"/>
    <lineage>
        <taxon>Eukaryota</taxon>
        <taxon>Metazoa</taxon>
        <taxon>Ecdysozoa</taxon>
        <taxon>Arthropoda</taxon>
        <taxon>Hexapoda</taxon>
        <taxon>Insecta</taxon>
        <taxon>Pterygota</taxon>
        <taxon>Neoptera</taxon>
        <taxon>Endopterygota</taxon>
        <taxon>Diptera</taxon>
        <taxon>Nematocera</taxon>
        <taxon>Culicoidea</taxon>
        <taxon>Culicidae</taxon>
        <taxon>Culicinae</taxon>
        <taxon>Culicini</taxon>
        <taxon>Culex</taxon>
        <taxon>Culex</taxon>
    </lineage>
</organism>
<dbReference type="VEuPathDB" id="VectorBase:CPIJ016233"/>
<feature type="compositionally biased region" description="Polar residues" evidence="1">
    <location>
        <begin position="366"/>
        <end position="388"/>
    </location>
</feature>
<evidence type="ECO:0000256" key="1">
    <source>
        <dbReference type="SAM" id="MobiDB-lite"/>
    </source>
</evidence>